<keyword evidence="3" id="KW-1185">Reference proteome</keyword>
<dbReference type="OrthoDB" id="443318at2759"/>
<evidence type="ECO:0000256" key="1">
    <source>
        <dbReference type="SAM" id="MobiDB-lite"/>
    </source>
</evidence>
<organism evidence="2 3">
    <name type="scientific">Digitaria exilis</name>
    <dbReference type="NCBI Taxonomy" id="1010633"/>
    <lineage>
        <taxon>Eukaryota</taxon>
        <taxon>Viridiplantae</taxon>
        <taxon>Streptophyta</taxon>
        <taxon>Embryophyta</taxon>
        <taxon>Tracheophyta</taxon>
        <taxon>Spermatophyta</taxon>
        <taxon>Magnoliopsida</taxon>
        <taxon>Liliopsida</taxon>
        <taxon>Poales</taxon>
        <taxon>Poaceae</taxon>
        <taxon>PACMAD clade</taxon>
        <taxon>Panicoideae</taxon>
        <taxon>Panicodae</taxon>
        <taxon>Paniceae</taxon>
        <taxon>Anthephorinae</taxon>
        <taxon>Digitaria</taxon>
    </lineage>
</organism>
<comment type="caution">
    <text evidence="2">The sequence shown here is derived from an EMBL/GenBank/DDBJ whole genome shotgun (WGS) entry which is preliminary data.</text>
</comment>
<protein>
    <submittedName>
        <fullName evidence="2">Uncharacterized protein</fullName>
    </submittedName>
</protein>
<accession>A0A835A6G0</accession>
<feature type="region of interest" description="Disordered" evidence="1">
    <location>
        <begin position="86"/>
        <end position="107"/>
    </location>
</feature>
<dbReference type="EMBL" id="JACEFO010003146">
    <property type="protein sequence ID" value="KAF8644190.1"/>
    <property type="molecule type" value="Genomic_DNA"/>
</dbReference>
<evidence type="ECO:0000313" key="2">
    <source>
        <dbReference type="EMBL" id="KAF8644190.1"/>
    </source>
</evidence>
<dbReference type="Proteomes" id="UP000636709">
    <property type="component" value="Unassembled WGS sequence"/>
</dbReference>
<evidence type="ECO:0000313" key="3">
    <source>
        <dbReference type="Proteomes" id="UP000636709"/>
    </source>
</evidence>
<sequence>MKSVRPGVESLLAAAHARAAVPGHPRPQGRRRVHGGVARRGGLGRLRAFLDASARVVATRGGDGELAGYVQRSGALSHVVVSGQGTSFRRTTDAPAQENDRGMGARSGAVRRGATVCGAPLEAYPVDRVCRRSPAYQLGFWIDPIRCVQRATEIIVFIMRRRAHRHILRSKSQSTCGF</sequence>
<dbReference type="AlphaFoldDB" id="A0A835A6G0"/>
<reference evidence="2" key="1">
    <citation type="submission" date="2020-07" db="EMBL/GenBank/DDBJ databases">
        <title>Genome sequence and genetic diversity analysis of an under-domesticated orphan crop, white fonio (Digitaria exilis).</title>
        <authorList>
            <person name="Bennetzen J.L."/>
            <person name="Chen S."/>
            <person name="Ma X."/>
            <person name="Wang X."/>
            <person name="Yssel A.E.J."/>
            <person name="Chaluvadi S.R."/>
            <person name="Johnson M."/>
            <person name="Gangashetty P."/>
            <person name="Hamidou F."/>
            <person name="Sanogo M.D."/>
            <person name="Zwaenepoel A."/>
            <person name="Wallace J."/>
            <person name="Van De Peer Y."/>
            <person name="Van Deynze A."/>
        </authorList>
    </citation>
    <scope>NUCLEOTIDE SEQUENCE</scope>
    <source>
        <tissue evidence="2">Leaves</tissue>
    </source>
</reference>
<name>A0A835A6G0_9POAL</name>
<gene>
    <name evidence="2" type="ORF">HU200_066535</name>
</gene>
<proteinExistence type="predicted"/>